<accession>A0A163LRP6</accession>
<dbReference type="InParanoid" id="A0A163LRP6"/>
<feature type="region of interest" description="Disordered" evidence="1">
    <location>
        <begin position="137"/>
        <end position="161"/>
    </location>
</feature>
<keyword evidence="3" id="KW-1185">Reference proteome</keyword>
<evidence type="ECO:0000313" key="3">
    <source>
        <dbReference type="Proteomes" id="UP000078561"/>
    </source>
</evidence>
<dbReference type="EMBL" id="LT550481">
    <property type="protein sequence ID" value="SAL95918.1"/>
    <property type="molecule type" value="Genomic_DNA"/>
</dbReference>
<evidence type="ECO:0000256" key="1">
    <source>
        <dbReference type="SAM" id="MobiDB-lite"/>
    </source>
</evidence>
<organism evidence="2">
    <name type="scientific">Absidia glauca</name>
    <name type="common">Pin mould</name>
    <dbReference type="NCBI Taxonomy" id="4829"/>
    <lineage>
        <taxon>Eukaryota</taxon>
        <taxon>Fungi</taxon>
        <taxon>Fungi incertae sedis</taxon>
        <taxon>Mucoromycota</taxon>
        <taxon>Mucoromycotina</taxon>
        <taxon>Mucoromycetes</taxon>
        <taxon>Mucorales</taxon>
        <taxon>Cunninghamellaceae</taxon>
        <taxon>Absidia</taxon>
    </lineage>
</organism>
<name>A0A163LRP6_ABSGL</name>
<reference evidence="2" key="1">
    <citation type="submission" date="2016-04" db="EMBL/GenBank/DDBJ databases">
        <authorList>
            <person name="Evans L.H."/>
            <person name="Alamgir A."/>
            <person name="Owens N."/>
            <person name="Weber N.D."/>
            <person name="Virtaneva K."/>
            <person name="Barbian K."/>
            <person name="Babar A."/>
            <person name="Rosenke K."/>
        </authorList>
    </citation>
    <scope>NUCLEOTIDE SEQUENCE [LARGE SCALE GENOMIC DNA]</scope>
    <source>
        <strain evidence="2">CBS 101.48</strain>
    </source>
</reference>
<feature type="region of interest" description="Disordered" evidence="1">
    <location>
        <begin position="68"/>
        <end position="89"/>
    </location>
</feature>
<protein>
    <submittedName>
        <fullName evidence="2">Uncharacterized protein</fullName>
    </submittedName>
</protein>
<dbReference type="OrthoDB" id="2288931at2759"/>
<dbReference type="Proteomes" id="UP000078561">
    <property type="component" value="Unassembled WGS sequence"/>
</dbReference>
<gene>
    <name evidence="2" type="primary">ABSGL_01259.1 scaffold 1223</name>
</gene>
<dbReference type="AlphaFoldDB" id="A0A163LRP6"/>
<feature type="compositionally biased region" description="Polar residues" evidence="1">
    <location>
        <begin position="68"/>
        <end position="80"/>
    </location>
</feature>
<proteinExistence type="predicted"/>
<evidence type="ECO:0000313" key="2">
    <source>
        <dbReference type="EMBL" id="SAL95918.1"/>
    </source>
</evidence>
<sequence>MSVIAHSPNNTLVIGEVSHYHFYQSMNHTRPTQKYQPRKTIIPSVPRQHSKAPINSPLSFIRPEKLPQSNQQHYTTDTNVSPPPLTKQRPPLLAHLTTTDLLKNLSLMPKKDQLRGRRPRKVSFDENVMVICTRFNGDDDDDDNPTNDITPHRRHSTGDYLTNTQRRQHWFIKSLKRWKYALPAQSSPSM</sequence>